<evidence type="ECO:0000313" key="2">
    <source>
        <dbReference type="Proteomes" id="UP000007177"/>
    </source>
</evidence>
<keyword evidence="2" id="KW-1185">Reference proteome</keyword>
<protein>
    <submittedName>
        <fullName evidence="1">Uncharacterized protein</fullName>
    </submittedName>
</protein>
<sequence>MPKELFYKYLNDKITLKKTFIDEIESIIWINTLSMETVSIQKGTQLSAIAIVEIVLKRQAINPDIIEIINRETEQFTIFIMRYEEWGQLWCRELQTLKTRTGFANHQNYFQSSWMLIDDLTLTLEGWNFDQVYESFFYQITGKSMHFQIDSNADNENEELKSLENYIKKLNIQMKNELQFSKQFEIATELKNANAKIDRIKLTALNEISQPVIAESQQESVENMRSFFPNVFLKLQDGAGTRFSYTLL</sequence>
<dbReference type="eggNOG" id="ENOG502ZBPR">
    <property type="taxonomic scope" value="Bacteria"/>
</dbReference>
<proteinExistence type="predicted"/>
<dbReference type="STRING" id="931626.Awo_c23150"/>
<dbReference type="AlphaFoldDB" id="H6LCV1"/>
<dbReference type="HOGENOM" id="CLU_084466_1_0_9"/>
<dbReference type="EMBL" id="CP002987">
    <property type="protein sequence ID" value="AFA49088.1"/>
    <property type="molecule type" value="Genomic_DNA"/>
</dbReference>
<reference evidence="1 2" key="2">
    <citation type="journal article" date="2012" name="PLoS ONE">
        <title>An ancient pathway combining carbon dioxide fixation with the generation and utilization of a sodium ion gradient for ATP synthesis.</title>
        <authorList>
            <person name="Poehlein A."/>
            <person name="Schmidt S."/>
            <person name="Kaster A.K."/>
            <person name="Goenrich M."/>
            <person name="Vollmers J."/>
            <person name="Thurmer A."/>
            <person name="Bertsch J."/>
            <person name="Schuchmann K."/>
            <person name="Voigt B."/>
            <person name="Hecker M."/>
            <person name="Daniel R."/>
            <person name="Thauer R.K."/>
            <person name="Gottschalk G."/>
            <person name="Muller V."/>
        </authorList>
    </citation>
    <scope>NUCLEOTIDE SEQUENCE [LARGE SCALE GENOMIC DNA]</scope>
    <source>
        <strain evidence="2">ATCC 29683 / DSM 1030 / JCM 2381 / KCTC 1655 / WB1</strain>
    </source>
</reference>
<accession>H6LCV1</accession>
<dbReference type="Pfam" id="PF14335">
    <property type="entry name" value="DUF4391"/>
    <property type="match status" value="1"/>
</dbReference>
<reference evidence="2" key="1">
    <citation type="submission" date="2011-07" db="EMBL/GenBank/DDBJ databases">
        <title>Complete genome sequence of Acetobacterium woodii.</title>
        <authorList>
            <person name="Poehlein A."/>
            <person name="Schmidt S."/>
            <person name="Kaster A.-K."/>
            <person name="Goenrich M."/>
            <person name="Vollmers J."/>
            <person name="Thuermer A."/>
            <person name="Gottschalk G."/>
            <person name="Thauer R.K."/>
            <person name="Daniel R."/>
            <person name="Mueller V."/>
        </authorList>
    </citation>
    <scope>NUCLEOTIDE SEQUENCE [LARGE SCALE GENOMIC DNA]</scope>
    <source>
        <strain evidence="2">ATCC 29683 / DSM 1030 / JCM 2381 / KCTC 1655 / WB1</strain>
    </source>
</reference>
<evidence type="ECO:0000313" key="1">
    <source>
        <dbReference type="EMBL" id="AFA49088.1"/>
    </source>
</evidence>
<name>H6LCV1_ACEWD</name>
<dbReference type="KEGG" id="awo:Awo_c23150"/>
<gene>
    <name evidence="1" type="ordered locus">Awo_c23150</name>
</gene>
<organism evidence="1 2">
    <name type="scientific">Acetobacterium woodii (strain ATCC 29683 / DSM 1030 / JCM 2381 / KCTC 1655 / WB1)</name>
    <dbReference type="NCBI Taxonomy" id="931626"/>
    <lineage>
        <taxon>Bacteria</taxon>
        <taxon>Bacillati</taxon>
        <taxon>Bacillota</taxon>
        <taxon>Clostridia</taxon>
        <taxon>Eubacteriales</taxon>
        <taxon>Eubacteriaceae</taxon>
        <taxon>Acetobacterium</taxon>
    </lineage>
</organism>
<dbReference type="InterPro" id="IPR025503">
    <property type="entry name" value="DUF4391"/>
</dbReference>
<dbReference type="Proteomes" id="UP000007177">
    <property type="component" value="Chromosome"/>
</dbReference>